<proteinExistence type="predicted"/>
<keyword evidence="2" id="KW-1185">Reference proteome</keyword>
<dbReference type="EMBL" id="JX483879">
    <property type="protein sequence ID" value="AGC35960.1"/>
    <property type="molecule type" value="Genomic_DNA"/>
</dbReference>
<sequence length="44" mass="5251">MEQVCVWPDGTWCYKDELPEMTHMSDDYYITSYDEALELGEIKD</sequence>
<reference evidence="1 2" key="1">
    <citation type="journal article" date="2013" name="Appl. Environ. Microbiol.">
        <title>Narrow Host-Range Bacteriophages that Infect Rhizobium etli associate with Distinct Genomic Types.</title>
        <authorList>
            <person name="Santamaria R.I."/>
            <person name="Bustos P."/>
            <person name="Sepulveda-Robles O."/>
            <person name="Lozano L."/>
            <person name="Rodriguez C."/>
            <person name="Fernandez J.L."/>
            <person name="Juarez S."/>
            <person name="Kameyama L."/>
            <person name="Guarneros G."/>
            <person name="Davila G."/>
            <person name="Gonzalez V."/>
        </authorList>
    </citation>
    <scope>NUCLEOTIDE SEQUENCE [LARGE SCALE GENOMIC DNA]</scope>
</reference>
<accession>L7TLP1</accession>
<organism evidence="1 2">
    <name type="scientific">Rhizobium phage RHEph08</name>
    <dbReference type="NCBI Taxonomy" id="1220715"/>
    <lineage>
        <taxon>Viruses</taxon>
        <taxon>Duplodnaviria</taxon>
        <taxon>Heunggongvirae</taxon>
        <taxon>Uroviricota</taxon>
        <taxon>Caudoviricetes</taxon>
        <taxon>Autographivirales</taxon>
        <taxon>Dunnvirinae</taxon>
        <taxon>Cuernavacavirus</taxon>
        <taxon>Cuernavacavirus RHEph08</taxon>
    </lineage>
</organism>
<evidence type="ECO:0000313" key="2">
    <source>
        <dbReference type="Proteomes" id="UP000011147"/>
    </source>
</evidence>
<evidence type="ECO:0000313" key="1">
    <source>
        <dbReference type="EMBL" id="AGC35960.1"/>
    </source>
</evidence>
<protein>
    <submittedName>
        <fullName evidence="1">Uncharacterized protein</fullName>
    </submittedName>
</protein>
<name>L7TLP1_9CAUD</name>
<dbReference type="Proteomes" id="UP000011147">
    <property type="component" value="Segment"/>
</dbReference>
<gene>
    <name evidence="1" type="ORF">RHEph08_gp036</name>
</gene>